<dbReference type="AlphaFoldDB" id="A0A521BT42"/>
<evidence type="ECO:0000256" key="5">
    <source>
        <dbReference type="ARBA" id="ARBA00023098"/>
    </source>
</evidence>
<dbReference type="GO" id="GO:0016020">
    <property type="term" value="C:membrane"/>
    <property type="evidence" value="ECO:0007669"/>
    <property type="project" value="GOC"/>
</dbReference>
<dbReference type="GO" id="GO:0009245">
    <property type="term" value="P:lipid A biosynthetic process"/>
    <property type="evidence" value="ECO:0007669"/>
    <property type="project" value="UniProtKB-UniRule"/>
</dbReference>
<dbReference type="InterPro" id="IPR018357">
    <property type="entry name" value="Hexapep_transf_CS"/>
</dbReference>
<keyword evidence="6 7" id="KW-0012">Acyltransferase</keyword>
<evidence type="ECO:0000256" key="6">
    <source>
        <dbReference type="ARBA" id="ARBA00023315"/>
    </source>
</evidence>
<keyword evidence="3 7" id="KW-0808">Transferase</keyword>
<dbReference type="GO" id="GO:0016410">
    <property type="term" value="F:N-acyltransferase activity"/>
    <property type="evidence" value="ECO:0007669"/>
    <property type="project" value="InterPro"/>
</dbReference>
<accession>A0A521BT42</accession>
<comment type="similarity">
    <text evidence="7">Belongs to the transferase hexapeptide repeat family. LpxD subfamily.</text>
</comment>
<dbReference type="Proteomes" id="UP000319014">
    <property type="component" value="Unassembled WGS sequence"/>
</dbReference>
<dbReference type="InterPro" id="IPR011004">
    <property type="entry name" value="Trimer_LpxA-like_sf"/>
</dbReference>
<dbReference type="InterPro" id="IPR007691">
    <property type="entry name" value="LpxD"/>
</dbReference>
<gene>
    <name evidence="7" type="primary">lpxD</name>
    <name evidence="8" type="ORF">SAMN06265221_10399</name>
</gene>
<dbReference type="NCBIfam" id="NF002060">
    <property type="entry name" value="PRK00892.1"/>
    <property type="match status" value="1"/>
</dbReference>
<dbReference type="EC" id="2.3.1.191" evidence="7"/>
<evidence type="ECO:0000313" key="9">
    <source>
        <dbReference type="Proteomes" id="UP000319014"/>
    </source>
</evidence>
<evidence type="ECO:0000256" key="7">
    <source>
        <dbReference type="HAMAP-Rule" id="MF_00523"/>
    </source>
</evidence>
<dbReference type="GO" id="GO:0103118">
    <property type="term" value="F:UDP-3-O-[(3R)-3-hydroxyacyl]-glucosamine N-acyltransferase activity"/>
    <property type="evidence" value="ECO:0007669"/>
    <property type="project" value="UniProtKB-EC"/>
</dbReference>
<name>A0A521BT42_9RHOB</name>
<dbReference type="EMBL" id="FXTK01000003">
    <property type="protein sequence ID" value="SMO50316.1"/>
    <property type="molecule type" value="Genomic_DNA"/>
</dbReference>
<protein>
    <recommendedName>
        <fullName evidence="7">UDP-3-O-acylglucosamine N-acyltransferase</fullName>
        <ecNumber evidence="7">2.3.1.191</ecNumber>
    </recommendedName>
</protein>
<dbReference type="OrthoDB" id="9784739at2"/>
<dbReference type="CDD" id="cd03352">
    <property type="entry name" value="LbH_LpxD"/>
    <property type="match status" value="1"/>
</dbReference>
<dbReference type="RefSeq" id="WP_142661979.1">
    <property type="nucleotide sequence ID" value="NZ_FXTK01000003.1"/>
</dbReference>
<dbReference type="InterPro" id="IPR001451">
    <property type="entry name" value="Hexapep"/>
</dbReference>
<keyword evidence="5 7" id="KW-0443">Lipid metabolism</keyword>
<keyword evidence="9" id="KW-1185">Reference proteome</keyword>
<comment type="subunit">
    <text evidence="7">Homotrimer.</text>
</comment>
<evidence type="ECO:0000256" key="3">
    <source>
        <dbReference type="ARBA" id="ARBA00022679"/>
    </source>
</evidence>
<comment type="pathway">
    <text evidence="7">Bacterial outer membrane biogenesis; LPS lipid A biosynthesis.</text>
</comment>
<comment type="function">
    <text evidence="7">Catalyzes the N-acylation of UDP-3-O-acylglucosamine using 3-hydroxyacyl-ACP as the acyl donor. Is involved in the biosynthesis of lipid A, a phosphorylated glycolipid that anchors the lipopolysaccharide to the outer membrane of the cell.</text>
</comment>
<proteinExistence type="inferred from homology"/>
<organism evidence="8 9">
    <name type="scientific">Paracoccus laeviglucosivorans</name>
    <dbReference type="NCBI Taxonomy" id="1197861"/>
    <lineage>
        <taxon>Bacteria</taxon>
        <taxon>Pseudomonadati</taxon>
        <taxon>Pseudomonadota</taxon>
        <taxon>Alphaproteobacteria</taxon>
        <taxon>Rhodobacterales</taxon>
        <taxon>Paracoccaceae</taxon>
        <taxon>Paracoccus</taxon>
    </lineage>
</organism>
<keyword evidence="1 7" id="KW-0444">Lipid biosynthesis</keyword>
<feature type="active site" description="Proton acceptor" evidence="7">
    <location>
        <position position="257"/>
    </location>
</feature>
<dbReference type="Pfam" id="PF00132">
    <property type="entry name" value="Hexapep"/>
    <property type="match status" value="1"/>
</dbReference>
<dbReference type="UniPathway" id="UPA00973"/>
<sequence length="374" mass="39119">MTITMAELALALDARLWGDGAQKVTGAAEAGQAVDGQVSLATTPAYAERLAPGSIAIVAEGMDPDAYGLKAAVLVQRPRVAMASLTRAFDRGLELAPGIHPTAVIDPSAEIGDGAAIGPFVVIGARVRIGSGAQIASHVSIGRDTVIGRDLLAHPGARIAHEVTIGDRVIVHPGCSIGADGFSFVTPEKSGVEEIRETLGERRAIREQHWTRIHSLGGVEIGDDVEIGANTTIDRGTIRATRVGRGTKIDNQVQVGHNCIIGEDVMLCGLVGIAGSARIGNRVVLGGQVGVSDNIFVGDDVIAGGATKIFTNAPAGRVLLGSPAVKMETHVEAQKNIRRLPRLYAQVAELRETVKKLMEKRPDDGSNTKDRSEG</sequence>
<keyword evidence="2 7" id="KW-0441">Lipid A biosynthesis</keyword>
<dbReference type="HAMAP" id="MF_00523">
    <property type="entry name" value="LpxD"/>
    <property type="match status" value="1"/>
</dbReference>
<keyword evidence="4 7" id="KW-0677">Repeat</keyword>
<evidence type="ECO:0000256" key="4">
    <source>
        <dbReference type="ARBA" id="ARBA00022737"/>
    </source>
</evidence>
<evidence type="ECO:0000256" key="2">
    <source>
        <dbReference type="ARBA" id="ARBA00022556"/>
    </source>
</evidence>
<dbReference type="SUPFAM" id="SSF51161">
    <property type="entry name" value="Trimeric LpxA-like enzymes"/>
    <property type="match status" value="1"/>
</dbReference>
<dbReference type="NCBIfam" id="TIGR01853">
    <property type="entry name" value="lipid_A_lpxD"/>
    <property type="match status" value="1"/>
</dbReference>
<evidence type="ECO:0000256" key="1">
    <source>
        <dbReference type="ARBA" id="ARBA00022516"/>
    </source>
</evidence>
<dbReference type="PANTHER" id="PTHR43378">
    <property type="entry name" value="UDP-3-O-ACYLGLUCOSAMINE N-ACYLTRANSFERASE"/>
    <property type="match status" value="1"/>
</dbReference>
<dbReference type="Gene3D" id="3.40.1390.10">
    <property type="entry name" value="MurE/MurF, N-terminal domain"/>
    <property type="match status" value="1"/>
</dbReference>
<evidence type="ECO:0000313" key="8">
    <source>
        <dbReference type="EMBL" id="SMO50316.1"/>
    </source>
</evidence>
<dbReference type="Gene3D" id="2.160.10.10">
    <property type="entry name" value="Hexapeptide repeat proteins"/>
    <property type="match status" value="1"/>
</dbReference>
<dbReference type="PANTHER" id="PTHR43378:SF2">
    <property type="entry name" value="UDP-3-O-ACYLGLUCOSAMINE N-ACYLTRANSFERASE 1, MITOCHONDRIAL-RELATED"/>
    <property type="match status" value="1"/>
</dbReference>
<reference evidence="8 9" key="1">
    <citation type="submission" date="2017-05" db="EMBL/GenBank/DDBJ databases">
        <authorList>
            <person name="Varghese N."/>
            <person name="Submissions S."/>
        </authorList>
    </citation>
    <scope>NUCLEOTIDE SEQUENCE [LARGE SCALE GENOMIC DNA]</scope>
    <source>
        <strain evidence="8 9">DSM 100094</strain>
    </source>
</reference>
<dbReference type="PROSITE" id="PS00101">
    <property type="entry name" value="HEXAPEP_TRANSFERASES"/>
    <property type="match status" value="2"/>
</dbReference>
<comment type="catalytic activity">
    <reaction evidence="7">
        <text>a UDP-3-O-[(3R)-3-hydroxyacyl]-alpha-D-glucosamine + a (3R)-hydroxyacyl-[ACP] = a UDP-2-N,3-O-bis[(3R)-3-hydroxyacyl]-alpha-D-glucosamine + holo-[ACP] + H(+)</text>
        <dbReference type="Rhea" id="RHEA:53836"/>
        <dbReference type="Rhea" id="RHEA-COMP:9685"/>
        <dbReference type="Rhea" id="RHEA-COMP:9945"/>
        <dbReference type="ChEBI" id="CHEBI:15378"/>
        <dbReference type="ChEBI" id="CHEBI:64479"/>
        <dbReference type="ChEBI" id="CHEBI:78827"/>
        <dbReference type="ChEBI" id="CHEBI:137740"/>
        <dbReference type="ChEBI" id="CHEBI:137748"/>
        <dbReference type="EC" id="2.3.1.191"/>
    </reaction>
</comment>